<dbReference type="AlphaFoldDB" id="A0A9D9DLD5"/>
<proteinExistence type="inferred from homology"/>
<dbReference type="Proteomes" id="UP000823635">
    <property type="component" value="Unassembled WGS sequence"/>
</dbReference>
<feature type="binding site" evidence="10">
    <location>
        <position position="68"/>
    </location>
    <ligand>
        <name>Mg(2+)</name>
        <dbReference type="ChEBI" id="CHEBI:18420"/>
    </ligand>
</feature>
<evidence type="ECO:0000256" key="10">
    <source>
        <dbReference type="HAMAP-Rule" id="MF_01405"/>
    </source>
</evidence>
<feature type="binding site" evidence="10">
    <location>
        <begin position="186"/>
        <end position="187"/>
    </location>
    <ligand>
        <name>substrate</name>
    </ligand>
</feature>
<protein>
    <recommendedName>
        <fullName evidence="10">dITP/XTP pyrophosphatase</fullName>
        <ecNumber evidence="10">3.6.1.66</ecNumber>
    </recommendedName>
    <alternativeName>
        <fullName evidence="10">Non-canonical purine NTP pyrophosphatase</fullName>
    </alternativeName>
    <alternativeName>
        <fullName evidence="10">Non-standard purine NTP pyrophosphatase</fullName>
    </alternativeName>
    <alternativeName>
        <fullName evidence="10">Nucleoside-triphosphate diphosphatase</fullName>
    </alternativeName>
    <alternativeName>
        <fullName evidence="10">Nucleoside-triphosphate pyrophosphatase</fullName>
        <shortName evidence="10">NTPase</shortName>
    </alternativeName>
</protein>
<comment type="subunit">
    <text evidence="2 10">Homodimer.</text>
</comment>
<comment type="caution">
    <text evidence="10">Lacks conserved residue(s) required for the propagation of feature annotation.</text>
</comment>
<evidence type="ECO:0000256" key="3">
    <source>
        <dbReference type="ARBA" id="ARBA00022723"/>
    </source>
</evidence>
<reference evidence="12" key="2">
    <citation type="journal article" date="2021" name="PeerJ">
        <title>Extensive microbial diversity within the chicken gut microbiome revealed by metagenomics and culture.</title>
        <authorList>
            <person name="Gilroy R."/>
            <person name="Ravi A."/>
            <person name="Getino M."/>
            <person name="Pursley I."/>
            <person name="Horton D.L."/>
            <person name="Alikhan N.F."/>
            <person name="Baker D."/>
            <person name="Gharbi K."/>
            <person name="Hall N."/>
            <person name="Watson M."/>
            <person name="Adriaenssens E.M."/>
            <person name="Foster-Nyarko E."/>
            <person name="Jarju S."/>
            <person name="Secka A."/>
            <person name="Antonio M."/>
            <person name="Oren A."/>
            <person name="Chaudhuri R.R."/>
            <person name="La Ragione R."/>
            <person name="Hildebrand F."/>
            <person name="Pallen M.J."/>
        </authorList>
    </citation>
    <scope>NUCLEOTIDE SEQUENCE</scope>
    <source>
        <strain evidence="12">15467</strain>
    </source>
</reference>
<evidence type="ECO:0000313" key="13">
    <source>
        <dbReference type="Proteomes" id="UP000823635"/>
    </source>
</evidence>
<comment type="catalytic activity">
    <reaction evidence="8 10">
        <text>dITP + H2O = dIMP + diphosphate + H(+)</text>
        <dbReference type="Rhea" id="RHEA:28342"/>
        <dbReference type="ChEBI" id="CHEBI:15377"/>
        <dbReference type="ChEBI" id="CHEBI:15378"/>
        <dbReference type="ChEBI" id="CHEBI:33019"/>
        <dbReference type="ChEBI" id="CHEBI:61194"/>
        <dbReference type="ChEBI" id="CHEBI:61382"/>
        <dbReference type="EC" id="3.6.1.66"/>
    </reaction>
</comment>
<keyword evidence="3 10" id="KW-0479">Metal-binding</keyword>
<evidence type="ECO:0000256" key="2">
    <source>
        <dbReference type="ARBA" id="ARBA00011738"/>
    </source>
</evidence>
<feature type="active site" description="Proton acceptor" evidence="10">
    <location>
        <position position="68"/>
    </location>
</feature>
<dbReference type="GO" id="GO:0005829">
    <property type="term" value="C:cytosol"/>
    <property type="evidence" value="ECO:0007669"/>
    <property type="project" value="TreeGrafter"/>
</dbReference>
<evidence type="ECO:0000256" key="4">
    <source>
        <dbReference type="ARBA" id="ARBA00022741"/>
    </source>
</evidence>
<dbReference type="InterPro" id="IPR029001">
    <property type="entry name" value="ITPase-like_fam"/>
</dbReference>
<comment type="similarity">
    <text evidence="1 10 11">Belongs to the HAM1 NTPase family.</text>
</comment>
<dbReference type="EC" id="3.6.1.66" evidence="10"/>
<evidence type="ECO:0000256" key="6">
    <source>
        <dbReference type="ARBA" id="ARBA00022842"/>
    </source>
</evidence>
<evidence type="ECO:0000256" key="11">
    <source>
        <dbReference type="RuleBase" id="RU003781"/>
    </source>
</evidence>
<dbReference type="InterPro" id="IPR020922">
    <property type="entry name" value="dITP/XTP_pyrophosphatase"/>
</dbReference>
<dbReference type="PANTHER" id="PTHR11067">
    <property type="entry name" value="INOSINE TRIPHOSPHATE PYROPHOSPHATASE/HAM1 PROTEIN"/>
    <property type="match status" value="1"/>
</dbReference>
<dbReference type="NCBIfam" id="TIGR00042">
    <property type="entry name" value="RdgB/HAM1 family non-canonical purine NTP pyrophosphatase"/>
    <property type="match status" value="1"/>
</dbReference>
<keyword evidence="7 10" id="KW-0546">Nucleotide metabolism</keyword>
<dbReference type="GO" id="GO:0009146">
    <property type="term" value="P:purine nucleoside triphosphate catabolic process"/>
    <property type="evidence" value="ECO:0007669"/>
    <property type="project" value="UniProtKB-UniRule"/>
</dbReference>
<dbReference type="HAMAP" id="MF_01405">
    <property type="entry name" value="Non_canon_purine_NTPase"/>
    <property type="match status" value="1"/>
</dbReference>
<comment type="catalytic activity">
    <reaction evidence="9 10">
        <text>XTP + H2O = XMP + diphosphate + H(+)</text>
        <dbReference type="Rhea" id="RHEA:28610"/>
        <dbReference type="ChEBI" id="CHEBI:15377"/>
        <dbReference type="ChEBI" id="CHEBI:15378"/>
        <dbReference type="ChEBI" id="CHEBI:33019"/>
        <dbReference type="ChEBI" id="CHEBI:57464"/>
        <dbReference type="ChEBI" id="CHEBI:61314"/>
        <dbReference type="EC" id="3.6.1.66"/>
    </reaction>
</comment>
<evidence type="ECO:0000256" key="8">
    <source>
        <dbReference type="ARBA" id="ARBA00051875"/>
    </source>
</evidence>
<comment type="function">
    <text evidence="10">Pyrophosphatase that catalyzes the hydrolysis of nucleoside triphosphates to their monophosphate derivatives, with a high preference for the non-canonical purine nucleotides XTP (xanthosine triphosphate), dITP (deoxyinosine triphosphate) and ITP. Seems to function as a house-cleaning enzyme that removes non-canonical purine nucleotides from the nucleotide pool, thus preventing their incorporation into DNA/RNA and avoiding chromosomal lesions.</text>
</comment>
<feature type="binding site" evidence="10">
    <location>
        <begin position="156"/>
        <end position="159"/>
    </location>
    <ligand>
        <name>substrate</name>
    </ligand>
</feature>
<dbReference type="GO" id="GO:0036220">
    <property type="term" value="F:ITP diphosphatase activity"/>
    <property type="evidence" value="ECO:0007669"/>
    <property type="project" value="UniProtKB-UniRule"/>
</dbReference>
<evidence type="ECO:0000313" key="12">
    <source>
        <dbReference type="EMBL" id="MBO8428745.1"/>
    </source>
</evidence>
<comment type="catalytic activity">
    <reaction evidence="10">
        <text>ITP + H2O = IMP + diphosphate + H(+)</text>
        <dbReference type="Rhea" id="RHEA:29399"/>
        <dbReference type="ChEBI" id="CHEBI:15377"/>
        <dbReference type="ChEBI" id="CHEBI:15378"/>
        <dbReference type="ChEBI" id="CHEBI:33019"/>
        <dbReference type="ChEBI" id="CHEBI:58053"/>
        <dbReference type="ChEBI" id="CHEBI:61402"/>
        <dbReference type="EC" id="3.6.1.66"/>
    </reaction>
</comment>
<reference evidence="12" key="1">
    <citation type="submission" date="2020-10" db="EMBL/GenBank/DDBJ databases">
        <authorList>
            <person name="Gilroy R."/>
        </authorList>
    </citation>
    <scope>NUCLEOTIDE SEQUENCE</scope>
    <source>
        <strain evidence="12">15467</strain>
    </source>
</reference>
<dbReference type="EMBL" id="JADINB010000054">
    <property type="protein sequence ID" value="MBO8428745.1"/>
    <property type="molecule type" value="Genomic_DNA"/>
</dbReference>
<keyword evidence="6 10" id="KW-0460">Magnesium</keyword>
<comment type="cofactor">
    <cofactor evidence="10">
        <name>Mg(2+)</name>
        <dbReference type="ChEBI" id="CHEBI:18420"/>
    </cofactor>
    <text evidence="10">Binds 1 Mg(2+) ion per subunit.</text>
</comment>
<evidence type="ECO:0000256" key="5">
    <source>
        <dbReference type="ARBA" id="ARBA00022801"/>
    </source>
</evidence>
<dbReference type="GO" id="GO:0009117">
    <property type="term" value="P:nucleotide metabolic process"/>
    <property type="evidence" value="ECO:0007669"/>
    <property type="project" value="UniProtKB-KW"/>
</dbReference>
<name>A0A9D9DLD5_9BACT</name>
<keyword evidence="4 10" id="KW-0547">Nucleotide-binding</keyword>
<dbReference type="GO" id="GO:0036222">
    <property type="term" value="F:XTP diphosphatase activity"/>
    <property type="evidence" value="ECO:0007669"/>
    <property type="project" value="UniProtKB-UniRule"/>
</dbReference>
<sequence>MEIVFATGNAHKAAEAQSILGSSFAVIMPKELGIAEEIPETGATLEENAIEKCTYLWERCGKPCFADDTGLEVEALDGAPGVHTARYAGEDKRSEANMEKLLSELQNLGPEYMTVARRKARFRTVIAYKDGNGRLYTFEGILNGHIACKKSGSGGFGYDPVFVPDEADGGKTLAEVSPETKNAISHRGKAVRKLKEFLEHDK</sequence>
<evidence type="ECO:0000256" key="1">
    <source>
        <dbReference type="ARBA" id="ARBA00008023"/>
    </source>
</evidence>
<dbReference type="PANTHER" id="PTHR11067:SF9">
    <property type="entry name" value="INOSINE TRIPHOSPHATE PYROPHOSPHATASE"/>
    <property type="match status" value="1"/>
</dbReference>
<dbReference type="Gene3D" id="3.90.950.10">
    <property type="match status" value="1"/>
</dbReference>
<dbReference type="SUPFAM" id="SSF52972">
    <property type="entry name" value="ITPase-like"/>
    <property type="match status" value="1"/>
</dbReference>
<dbReference type="GO" id="GO:0017111">
    <property type="term" value="F:ribonucleoside triphosphate phosphatase activity"/>
    <property type="evidence" value="ECO:0007669"/>
    <property type="project" value="InterPro"/>
</dbReference>
<gene>
    <name evidence="12" type="primary">rdgB</name>
    <name evidence="12" type="ORF">IAC68_02280</name>
</gene>
<dbReference type="InterPro" id="IPR002637">
    <property type="entry name" value="RdgB/HAM1"/>
</dbReference>
<comment type="caution">
    <text evidence="12">The sequence shown here is derived from an EMBL/GenBank/DDBJ whole genome shotgun (WGS) entry which is preliminary data.</text>
</comment>
<dbReference type="GO" id="GO:0035870">
    <property type="term" value="F:dITP diphosphatase activity"/>
    <property type="evidence" value="ECO:0007669"/>
    <property type="project" value="UniProtKB-UniRule"/>
</dbReference>
<evidence type="ECO:0000256" key="9">
    <source>
        <dbReference type="ARBA" id="ARBA00052017"/>
    </source>
</evidence>
<keyword evidence="5 10" id="KW-0378">Hydrolase</keyword>
<dbReference type="GO" id="GO:0046872">
    <property type="term" value="F:metal ion binding"/>
    <property type="evidence" value="ECO:0007669"/>
    <property type="project" value="UniProtKB-KW"/>
</dbReference>
<dbReference type="FunFam" id="3.90.950.10:FF:000001">
    <property type="entry name" value="dITP/XTP pyrophosphatase"/>
    <property type="match status" value="1"/>
</dbReference>
<evidence type="ECO:0000256" key="7">
    <source>
        <dbReference type="ARBA" id="ARBA00023080"/>
    </source>
</evidence>
<dbReference type="GO" id="GO:0000166">
    <property type="term" value="F:nucleotide binding"/>
    <property type="evidence" value="ECO:0007669"/>
    <property type="project" value="UniProtKB-KW"/>
</dbReference>
<organism evidence="12 13">
    <name type="scientific">Candidatus Egerieousia excrementavium</name>
    <dbReference type="NCBI Taxonomy" id="2840778"/>
    <lineage>
        <taxon>Bacteria</taxon>
        <taxon>Pseudomonadati</taxon>
        <taxon>Bacteroidota</taxon>
        <taxon>Bacteroidia</taxon>
        <taxon>Bacteroidales</taxon>
        <taxon>Candidatus Egerieousia</taxon>
    </lineage>
</organism>
<feature type="binding site" evidence="10">
    <location>
        <position position="69"/>
    </location>
    <ligand>
        <name>substrate</name>
    </ligand>
</feature>
<feature type="binding site" evidence="10">
    <location>
        <position position="181"/>
    </location>
    <ligand>
        <name>substrate</name>
    </ligand>
</feature>
<dbReference type="CDD" id="cd00515">
    <property type="entry name" value="HAM1"/>
    <property type="match status" value="1"/>
</dbReference>
<accession>A0A9D9DLD5</accession>
<dbReference type="Pfam" id="PF01725">
    <property type="entry name" value="Ham1p_like"/>
    <property type="match status" value="1"/>
</dbReference>
<feature type="binding site" evidence="10">
    <location>
        <begin position="7"/>
        <end position="12"/>
    </location>
    <ligand>
        <name>substrate</name>
    </ligand>
</feature>